<reference evidence="1 2" key="1">
    <citation type="submission" date="2012-03" db="EMBL/GenBank/DDBJ databases">
        <title>Whole Genome Assembly of Papio anubis.</title>
        <authorList>
            <person name="Liu Y.L."/>
            <person name="Abraham K.A."/>
            <person name="Akbar H.A."/>
            <person name="Ali S.A."/>
            <person name="Anosike U.A."/>
            <person name="Aqrawi P.A."/>
            <person name="Arias F.A."/>
            <person name="Attaway T.A."/>
            <person name="Awwad R.A."/>
            <person name="Babu C.B."/>
            <person name="Bandaranaike D.B."/>
            <person name="Battles P.B."/>
            <person name="Bell A.B."/>
            <person name="Beltran B.B."/>
            <person name="Berhane-Mersha D.B."/>
            <person name="Bess C.B."/>
            <person name="Bickham C.B."/>
            <person name="Bolden T.B."/>
            <person name="Carter K.C."/>
            <person name="Chau D.C."/>
            <person name="Chavez A.C."/>
            <person name="Clerc-Blankenburg K.C."/>
            <person name="Coyle M.C."/>
            <person name="Dao M.D."/>
            <person name="Davila M.L.D."/>
            <person name="Davy-Carroll L.D."/>
            <person name="Denson S.D."/>
            <person name="Dinh H.D."/>
            <person name="Fernandez S.F."/>
            <person name="Fernando P.F."/>
            <person name="Forbes L.F."/>
            <person name="Francis C.F."/>
            <person name="Francisco L.F."/>
            <person name="Fu Q.F."/>
            <person name="Garcia-Iii R.G."/>
            <person name="Garrett T.G."/>
            <person name="Gross S.G."/>
            <person name="Gubbala S.G."/>
            <person name="Hirani K.H."/>
            <person name="Hogues M.H."/>
            <person name="Hollins B.H."/>
            <person name="Jackson L.J."/>
            <person name="Javaid M.J."/>
            <person name="Jhangiani S.J."/>
            <person name="Johnson A.J."/>
            <person name="Johnson B.J."/>
            <person name="Jones J.J."/>
            <person name="Joshi V.J."/>
            <person name="Kalu J.K."/>
            <person name="Khan N.K."/>
            <person name="Korchina V.K."/>
            <person name="Kovar C.K."/>
            <person name="Lago L.L."/>
            <person name="Lara F.L."/>
            <person name="Le T.-K.L."/>
            <person name="Lee S.L."/>
            <person name="Legall-Iii F.L."/>
            <person name="Lemon S.L."/>
            <person name="Liu J.L."/>
            <person name="Liu Y.-S.L."/>
            <person name="Liyanage D.L."/>
            <person name="Lopez J.L."/>
            <person name="Lorensuhewa L.L."/>
            <person name="Mata R.M."/>
            <person name="Mathew T.M."/>
            <person name="Mercado C.M."/>
            <person name="Mercado I.M."/>
            <person name="Morales K.M."/>
            <person name="Morgan M.M."/>
            <person name="Munidasa M.M."/>
            <person name="Ngo D.N."/>
            <person name="Nguyen L.N."/>
            <person name="Nguyen T.N."/>
            <person name="Nguyen N.N."/>
            <person name="Obregon M.O."/>
            <person name="Okwuonu G.O."/>
            <person name="Ongeri F.O."/>
            <person name="Onwere C.O."/>
            <person name="Osifeso I.O."/>
            <person name="Parra A.P."/>
            <person name="Patil S.P."/>
            <person name="Perez A.P."/>
            <person name="Perez Y.P."/>
            <person name="Pham C.P."/>
            <person name="Pu L.-L.P."/>
            <person name="Puazo M.P."/>
            <person name="Quiroz J.Q."/>
            <person name="Rouhana J.R."/>
            <person name="Ruiz M.R."/>
            <person name="Ruiz S.-J.R."/>
            <person name="Saada N.S."/>
            <person name="Santibanez J.S."/>
            <person name="Scheel M.S."/>
            <person name="Schneider B.S."/>
            <person name="Simmons D.S."/>
            <person name="Sisson I.S."/>
            <person name="Tang L.-Y.T."/>
            <person name="Thornton R.T."/>
            <person name="Tisius J.T."/>
            <person name="Toledanes G.T."/>
            <person name="Trejos Z.T."/>
            <person name="Usmani K.U."/>
            <person name="Varghese R.V."/>
            <person name="Vattathil S.V."/>
            <person name="Vee V.V."/>
            <person name="Walker D.W."/>
            <person name="Weissenberger G.W."/>
            <person name="White C.W."/>
            <person name="Williams A.W."/>
            <person name="Woodworth J.W."/>
            <person name="Wright R.W."/>
            <person name="Zhu Y.Z."/>
            <person name="Han Y.H."/>
            <person name="Newsham I.N."/>
            <person name="Nazareth L.N."/>
            <person name="Worley K.W."/>
            <person name="Muzny D.M."/>
            <person name="Rogers J.R."/>
            <person name="Gibbs R.G."/>
        </authorList>
    </citation>
    <scope>NUCLEOTIDE SEQUENCE [LARGE SCALE GENOMIC DNA]</scope>
</reference>
<dbReference type="AlphaFoldDB" id="A0A8I5NE26"/>
<organism evidence="1 2">
    <name type="scientific">Papio anubis</name>
    <name type="common">Olive baboon</name>
    <dbReference type="NCBI Taxonomy" id="9555"/>
    <lineage>
        <taxon>Eukaryota</taxon>
        <taxon>Metazoa</taxon>
        <taxon>Chordata</taxon>
        <taxon>Craniata</taxon>
        <taxon>Vertebrata</taxon>
        <taxon>Euteleostomi</taxon>
        <taxon>Mammalia</taxon>
        <taxon>Eutheria</taxon>
        <taxon>Euarchontoglires</taxon>
        <taxon>Primates</taxon>
        <taxon>Haplorrhini</taxon>
        <taxon>Catarrhini</taxon>
        <taxon>Cercopithecidae</taxon>
        <taxon>Cercopithecinae</taxon>
        <taxon>Papio</taxon>
    </lineage>
</organism>
<proteinExistence type="predicted"/>
<keyword evidence="2" id="KW-1185">Reference proteome</keyword>
<dbReference type="OMA" id="CSIARHQ"/>
<dbReference type="Ensembl" id="ENSPANT00000061138.1">
    <property type="protein sequence ID" value="ENSPANP00000052149.1"/>
    <property type="gene ID" value="ENSPANG00000044381.1"/>
</dbReference>
<dbReference type="GeneTree" id="ENSGT00940000161627"/>
<evidence type="ECO:0000313" key="2">
    <source>
        <dbReference type="Proteomes" id="UP000028761"/>
    </source>
</evidence>
<reference evidence="1" key="3">
    <citation type="submission" date="2025-09" db="UniProtKB">
        <authorList>
            <consortium name="Ensembl"/>
        </authorList>
    </citation>
    <scope>IDENTIFICATION</scope>
</reference>
<sequence>MRWHDLSSLQPPHPRFKQFSCLSLPSSWDYRCPPPCPANFCIFSRGRVSPCWPGWSQSLDLVICPPRPPKVLGLQA</sequence>
<dbReference type="PANTHER" id="PTHR46254">
    <property type="entry name" value="PROTEIN GVQW1-RELATED"/>
    <property type="match status" value="1"/>
</dbReference>
<dbReference type="Proteomes" id="UP000028761">
    <property type="component" value="Chromosome 4"/>
</dbReference>
<protein>
    <submittedName>
        <fullName evidence="1">Uncharacterized protein</fullName>
    </submittedName>
</protein>
<name>A0A8I5NE26_PAPAN</name>
<accession>A0A8I5NE26</accession>
<reference evidence="1" key="2">
    <citation type="submission" date="2025-08" db="UniProtKB">
        <authorList>
            <consortium name="Ensembl"/>
        </authorList>
    </citation>
    <scope>IDENTIFICATION</scope>
</reference>
<evidence type="ECO:0000313" key="1">
    <source>
        <dbReference type="Ensembl" id="ENSPANP00000052149.1"/>
    </source>
</evidence>
<dbReference type="PANTHER" id="PTHR46254:SF6">
    <property type="entry name" value="HIGH MOBILITY GROUP AT-HOOK 2"/>
    <property type="match status" value="1"/>
</dbReference>